<evidence type="ECO:0000256" key="4">
    <source>
        <dbReference type="SAM" id="MobiDB-lite"/>
    </source>
</evidence>
<dbReference type="InterPro" id="IPR011009">
    <property type="entry name" value="Kinase-like_dom_sf"/>
</dbReference>
<evidence type="ECO:0000256" key="1">
    <source>
        <dbReference type="ARBA" id="ARBA00022741"/>
    </source>
</evidence>
<dbReference type="OrthoDB" id="4062651at2759"/>
<dbReference type="InterPro" id="IPR020635">
    <property type="entry name" value="Tyr_kinase_cat_dom"/>
</dbReference>
<reference evidence="6" key="1">
    <citation type="submission" date="2022-11" db="EMBL/GenBank/DDBJ databases">
        <authorList>
            <person name="Kikuchi T."/>
        </authorList>
    </citation>
    <scope>NUCLEOTIDE SEQUENCE</scope>
    <source>
        <strain evidence="6">PS1010</strain>
    </source>
</reference>
<feature type="compositionally biased region" description="Basic and acidic residues" evidence="4">
    <location>
        <begin position="339"/>
        <end position="356"/>
    </location>
</feature>
<dbReference type="SMART" id="SM00219">
    <property type="entry name" value="TyrKc"/>
    <property type="match status" value="1"/>
</dbReference>
<dbReference type="InterPro" id="IPR000719">
    <property type="entry name" value="Prot_kinase_dom"/>
</dbReference>
<dbReference type="Pfam" id="PF07714">
    <property type="entry name" value="PK_Tyr_Ser-Thr"/>
    <property type="match status" value="1"/>
</dbReference>
<accession>A0A9P1IIP2</accession>
<dbReference type="InterPro" id="IPR050198">
    <property type="entry name" value="Non-receptor_tyrosine_kinases"/>
</dbReference>
<dbReference type="GO" id="GO:0004713">
    <property type="term" value="F:protein tyrosine kinase activity"/>
    <property type="evidence" value="ECO:0007669"/>
    <property type="project" value="InterPro"/>
</dbReference>
<evidence type="ECO:0000259" key="5">
    <source>
        <dbReference type="PROSITE" id="PS50011"/>
    </source>
</evidence>
<dbReference type="PROSITE" id="PS00107">
    <property type="entry name" value="PROTEIN_KINASE_ATP"/>
    <property type="match status" value="1"/>
</dbReference>
<sequence>MKRNNIIEHYEICRKYTKWSVPRLLDENQHFEDIHELMNMLSKKLKGGTIPIPRPPTIIYHNNIKMGKVLGKGAFGDVLQARITFPGGEVRECAVKMIRGDATRTQIGEFYQEVHIMKLFDSPYVVKLYGTACLLTPVMVAMELLPGGSVWNYLRKNENVSYGKMFEMACDIAKGMTHLVDCQVIHRDLAARNCLLTADHRVKISDFGLSIEATQVIVKKLKQAPIRWLSPETLTKGIFNEKTDVWSYGVVLWEIFTKCANPPLHPKTQKESILVIKEVENPHNLEDEKEVNEIIASCCNKNSSDRPNFEKIIKLWEPMLNNTKIIDKIPKKSQSKDNLSTKEKADKKEKSKDTKGKKPSKFFSHAKITQYKN</sequence>
<dbReference type="InterPro" id="IPR001245">
    <property type="entry name" value="Ser-Thr/Tyr_kinase_cat_dom"/>
</dbReference>
<dbReference type="GO" id="GO:0005524">
    <property type="term" value="F:ATP binding"/>
    <property type="evidence" value="ECO:0007669"/>
    <property type="project" value="UniProtKB-UniRule"/>
</dbReference>
<dbReference type="InterPro" id="IPR008266">
    <property type="entry name" value="Tyr_kinase_AS"/>
</dbReference>
<dbReference type="EMBL" id="CANHGI010000003">
    <property type="protein sequence ID" value="CAI5446174.1"/>
    <property type="molecule type" value="Genomic_DNA"/>
</dbReference>
<feature type="region of interest" description="Disordered" evidence="4">
    <location>
        <begin position="327"/>
        <end position="373"/>
    </location>
</feature>
<dbReference type="PROSITE" id="PS50011">
    <property type="entry name" value="PROTEIN_KINASE_DOM"/>
    <property type="match status" value="1"/>
</dbReference>
<dbReference type="Gene3D" id="3.30.200.20">
    <property type="entry name" value="Phosphorylase Kinase, domain 1"/>
    <property type="match status" value="1"/>
</dbReference>
<evidence type="ECO:0000313" key="7">
    <source>
        <dbReference type="Proteomes" id="UP001152747"/>
    </source>
</evidence>
<dbReference type="SUPFAM" id="SSF56112">
    <property type="entry name" value="Protein kinase-like (PK-like)"/>
    <property type="match status" value="1"/>
</dbReference>
<keyword evidence="7" id="KW-1185">Reference proteome</keyword>
<comment type="caution">
    <text evidence="6">The sequence shown here is derived from an EMBL/GenBank/DDBJ whole genome shotgun (WGS) entry which is preliminary data.</text>
</comment>
<protein>
    <recommendedName>
        <fullName evidence="5">Protein kinase domain-containing protein</fullName>
    </recommendedName>
</protein>
<evidence type="ECO:0000313" key="6">
    <source>
        <dbReference type="EMBL" id="CAI5446174.1"/>
    </source>
</evidence>
<name>A0A9P1IIP2_9PELO</name>
<evidence type="ECO:0000256" key="2">
    <source>
        <dbReference type="ARBA" id="ARBA00022840"/>
    </source>
</evidence>
<feature type="binding site" evidence="3">
    <location>
        <position position="96"/>
    </location>
    <ligand>
        <name>ATP</name>
        <dbReference type="ChEBI" id="CHEBI:30616"/>
    </ligand>
</feature>
<keyword evidence="2 3" id="KW-0067">ATP-binding</keyword>
<dbReference type="Gene3D" id="1.10.510.10">
    <property type="entry name" value="Transferase(Phosphotransferase) domain 1"/>
    <property type="match status" value="1"/>
</dbReference>
<proteinExistence type="predicted"/>
<organism evidence="6 7">
    <name type="scientific">Caenorhabditis angaria</name>
    <dbReference type="NCBI Taxonomy" id="860376"/>
    <lineage>
        <taxon>Eukaryota</taxon>
        <taxon>Metazoa</taxon>
        <taxon>Ecdysozoa</taxon>
        <taxon>Nematoda</taxon>
        <taxon>Chromadorea</taxon>
        <taxon>Rhabditida</taxon>
        <taxon>Rhabditina</taxon>
        <taxon>Rhabditomorpha</taxon>
        <taxon>Rhabditoidea</taxon>
        <taxon>Rhabditidae</taxon>
        <taxon>Peloderinae</taxon>
        <taxon>Caenorhabditis</taxon>
    </lineage>
</organism>
<evidence type="ECO:0000256" key="3">
    <source>
        <dbReference type="PROSITE-ProRule" id="PRU10141"/>
    </source>
</evidence>
<keyword evidence="1 3" id="KW-0547">Nucleotide-binding</keyword>
<dbReference type="PROSITE" id="PS00109">
    <property type="entry name" value="PROTEIN_KINASE_TYR"/>
    <property type="match status" value="1"/>
</dbReference>
<dbReference type="Proteomes" id="UP001152747">
    <property type="component" value="Unassembled WGS sequence"/>
</dbReference>
<feature type="domain" description="Protein kinase" evidence="5">
    <location>
        <begin position="64"/>
        <end position="320"/>
    </location>
</feature>
<dbReference type="PANTHER" id="PTHR24418">
    <property type="entry name" value="TYROSINE-PROTEIN KINASE"/>
    <property type="match status" value="1"/>
</dbReference>
<dbReference type="InterPro" id="IPR017441">
    <property type="entry name" value="Protein_kinase_ATP_BS"/>
</dbReference>
<dbReference type="PRINTS" id="PR00109">
    <property type="entry name" value="TYRKINASE"/>
</dbReference>
<dbReference type="CDD" id="cd00192">
    <property type="entry name" value="PTKc"/>
    <property type="match status" value="1"/>
</dbReference>
<dbReference type="AlphaFoldDB" id="A0A9P1IIP2"/>
<gene>
    <name evidence="6" type="ORF">CAMP_LOCUS8811</name>
</gene>